<dbReference type="RefSeq" id="WP_353547888.1">
    <property type="nucleotide sequence ID" value="NZ_JAGKSB010000017.1"/>
</dbReference>
<reference evidence="1" key="1">
    <citation type="submission" date="2021-03" db="EMBL/GenBank/DDBJ databases">
        <authorList>
            <person name="Lu T."/>
            <person name="Wang Q."/>
            <person name="Han X."/>
        </authorList>
    </citation>
    <scope>NUCLEOTIDE SEQUENCE</scope>
    <source>
        <strain evidence="1">WQ 2009</strain>
    </source>
</reference>
<keyword evidence="2" id="KW-1185">Reference proteome</keyword>
<proteinExistence type="predicted"/>
<evidence type="ECO:0008006" key="3">
    <source>
        <dbReference type="Google" id="ProtNLM"/>
    </source>
</evidence>
<dbReference type="EMBL" id="JAGKSB010000017">
    <property type="protein sequence ID" value="MBP3944378.1"/>
    <property type="molecule type" value="Genomic_DNA"/>
</dbReference>
<protein>
    <recommendedName>
        <fullName evidence="3">Fimbrillin-like</fullName>
    </recommendedName>
</protein>
<gene>
    <name evidence="1" type="ORF">J5U18_12590</name>
</gene>
<accession>A0A8T4HGB6</accession>
<sequence length="621" mass="69067">MKLKKIKLLTLAIPLLFSLNSCDKKESNGGGTQVEESGLEVNVTLSNPEDIQVTEPKKVASNNKNGLNDKPNIKEFKEFDAIQTAGIPVEEKNKKLLAETTSPGNVPVPMKDGTKYVLFLFKKTGSTQTYYTHRVLTANQGTPGNAATQRIDVIKGDTYYWYAYSFNSADNPAIATYTNTSLTLPGIQNKELVYAAGEVTISATGNKPLNISFLQQMARISIEFDARGMFTDDIEKINAELFSGTTTPTKLNLKKGDFNLLTGTFVPASVLDYELPNQVHNSVTPPPTPMFVNVEPLYNDRKVAYIYSVPTTDIAAFRVKLKDLSIKIDNNTTRAFTNLESNFDFTAVKIQKNKNYRLKIDLIESPLNLTGLGYNSLGIVSGSRLVRWARQNIYFTGEGNRNPYRFYHTYAHQQNKDYKSMFAFLSDQPAKYKDQSIFATNGGDPCLKVHPVNVWRSANNDDWKSLGEADKSLIGSSQTSTANAPTRNKNLTYYSNGSDGVTSTLGYWEFDSESAVPQAGTYPSNKLRFNANGYIGEVSIINEFLLTFSNSSHGSSAYYWAQENLITLLGIPGLLDVGQAYTYFTRNDGFNKVEHNYNLTLGLLGLSVLESNFYNVRCVRN</sequence>
<comment type="caution">
    <text evidence="1">The sequence shown here is derived from an EMBL/GenBank/DDBJ whole genome shotgun (WGS) entry which is preliminary data.</text>
</comment>
<dbReference type="Proteomes" id="UP000679691">
    <property type="component" value="Unassembled WGS sequence"/>
</dbReference>
<organism evidence="1 2">
    <name type="scientific">Rhinopithecimicrobium faecis</name>
    <dbReference type="NCBI Taxonomy" id="2820698"/>
    <lineage>
        <taxon>Bacteria</taxon>
        <taxon>Pseudomonadati</taxon>
        <taxon>Bacteroidota</taxon>
        <taxon>Sphingobacteriia</taxon>
        <taxon>Sphingobacteriales</taxon>
        <taxon>Sphingobacteriaceae</taxon>
        <taxon>Rhinopithecimicrobium</taxon>
    </lineage>
</organism>
<dbReference type="AlphaFoldDB" id="A0A8T4HGB6"/>
<evidence type="ECO:0000313" key="2">
    <source>
        <dbReference type="Proteomes" id="UP000679691"/>
    </source>
</evidence>
<name>A0A8T4HGB6_9SPHI</name>
<evidence type="ECO:0000313" key="1">
    <source>
        <dbReference type="EMBL" id="MBP3944378.1"/>
    </source>
</evidence>